<dbReference type="AlphaFoldDB" id="A0A3P7NHB3"/>
<dbReference type="Proteomes" id="UP000271889">
    <property type="component" value="Unassembled WGS sequence"/>
</dbReference>
<evidence type="ECO:0000313" key="1">
    <source>
        <dbReference type="EMBL" id="VDN33907.1"/>
    </source>
</evidence>
<reference evidence="1 2" key="1">
    <citation type="submission" date="2018-11" db="EMBL/GenBank/DDBJ databases">
        <authorList>
            <consortium name="Pathogen Informatics"/>
        </authorList>
    </citation>
    <scope>NUCLEOTIDE SEQUENCE [LARGE SCALE GENOMIC DNA]</scope>
</reference>
<accession>A0A3P7NHB3</accession>
<evidence type="ECO:0000313" key="2">
    <source>
        <dbReference type="Proteomes" id="UP000271889"/>
    </source>
</evidence>
<organism evidence="1 2">
    <name type="scientific">Cylicostephanus goldi</name>
    <name type="common">Nematode worm</name>
    <dbReference type="NCBI Taxonomy" id="71465"/>
    <lineage>
        <taxon>Eukaryota</taxon>
        <taxon>Metazoa</taxon>
        <taxon>Ecdysozoa</taxon>
        <taxon>Nematoda</taxon>
        <taxon>Chromadorea</taxon>
        <taxon>Rhabditida</taxon>
        <taxon>Rhabditina</taxon>
        <taxon>Rhabditomorpha</taxon>
        <taxon>Strongyloidea</taxon>
        <taxon>Strongylidae</taxon>
        <taxon>Cylicostephanus</taxon>
    </lineage>
</organism>
<proteinExistence type="predicted"/>
<keyword evidence="2" id="KW-1185">Reference proteome</keyword>
<protein>
    <submittedName>
        <fullName evidence="1">Uncharacterized protein</fullName>
    </submittedName>
</protein>
<name>A0A3P7NHB3_CYLGO</name>
<gene>
    <name evidence="1" type="ORF">CGOC_LOCUS12502</name>
</gene>
<sequence>MYHSCRRDSILEGPSNLFLSRDQDRWVYRGYECIIAAGETVYSKSEYPMHFCYSHEDKDSPVEAYGVCIPSPCAENHVELLKEWRTMTRPEEAKLPMDFTACTGSRHEKQW</sequence>
<dbReference type="EMBL" id="UYRV01123624">
    <property type="protein sequence ID" value="VDN33907.1"/>
    <property type="molecule type" value="Genomic_DNA"/>
</dbReference>
<dbReference type="OrthoDB" id="207378at2759"/>